<dbReference type="Proteomes" id="UP000295293">
    <property type="component" value="Unassembled WGS sequence"/>
</dbReference>
<organism evidence="2 3">
    <name type="scientific">Tahibacter aquaticus</name>
    <dbReference type="NCBI Taxonomy" id="520092"/>
    <lineage>
        <taxon>Bacteria</taxon>
        <taxon>Pseudomonadati</taxon>
        <taxon>Pseudomonadota</taxon>
        <taxon>Gammaproteobacteria</taxon>
        <taxon>Lysobacterales</taxon>
        <taxon>Rhodanobacteraceae</taxon>
        <taxon>Tahibacter</taxon>
    </lineage>
</organism>
<protein>
    <submittedName>
        <fullName evidence="2">Sugar lactone lactonase YvrE</fullName>
    </submittedName>
</protein>
<evidence type="ECO:0000256" key="1">
    <source>
        <dbReference type="SAM" id="SignalP"/>
    </source>
</evidence>
<sequence length="419" mass="45550">MTPVRAATHGGMPPATWEQGVIRRTCLILALLAAAMAQAQPAEHGGAITALGKRYEDQPHAHYLAYMLARFNADAGRDDVALEWLDKLARRGWELGINPRDFAGLQASEEFRNIKLRLQRQQQRRERGQREVLVNIDGQIPEGLAYDGMRQRYVIGSYNAAQIHTVDPRGKMTRLWSSDEPLIVLGLTVAADGETLYAAVNPTANRRDAGDKSFVLKLNLADGREQARLPAPDAGYLNDLCLLGDGRLVASDSQESRLLYAKPGATALSLWDEPGHVIAANGVACDSERNTVYVAVYNGISRVDAASGQAGLLDAPRSAAIGGIDGLYLQGNDLVGVQNGFGAGRVLRAHLSGDGRSISRVETLESAIVDLNEPTTGALTPNGFVYIANSQIWKWDETKLRLREGQRAAPIMLRRIPLD</sequence>
<dbReference type="Gene3D" id="2.120.10.30">
    <property type="entry name" value="TolB, C-terminal domain"/>
    <property type="match status" value="1"/>
</dbReference>
<evidence type="ECO:0000313" key="2">
    <source>
        <dbReference type="EMBL" id="TDR47650.1"/>
    </source>
</evidence>
<dbReference type="EMBL" id="SNZH01000002">
    <property type="protein sequence ID" value="TDR47650.1"/>
    <property type="molecule type" value="Genomic_DNA"/>
</dbReference>
<dbReference type="AlphaFoldDB" id="A0A4R6Z776"/>
<evidence type="ECO:0000313" key="3">
    <source>
        <dbReference type="Proteomes" id="UP000295293"/>
    </source>
</evidence>
<feature type="signal peptide" evidence="1">
    <location>
        <begin position="1"/>
        <end position="39"/>
    </location>
</feature>
<dbReference type="InterPro" id="IPR011042">
    <property type="entry name" value="6-blade_b-propeller_TolB-like"/>
</dbReference>
<accession>A0A4R6Z776</accession>
<comment type="caution">
    <text evidence="2">The sequence shown here is derived from an EMBL/GenBank/DDBJ whole genome shotgun (WGS) entry which is preliminary data.</text>
</comment>
<dbReference type="SUPFAM" id="SSF63829">
    <property type="entry name" value="Calcium-dependent phosphotriesterase"/>
    <property type="match status" value="1"/>
</dbReference>
<reference evidence="2 3" key="1">
    <citation type="submission" date="2019-03" db="EMBL/GenBank/DDBJ databases">
        <title>Genomic Encyclopedia of Type Strains, Phase IV (KMG-IV): sequencing the most valuable type-strain genomes for metagenomic binning, comparative biology and taxonomic classification.</title>
        <authorList>
            <person name="Goeker M."/>
        </authorList>
    </citation>
    <scope>NUCLEOTIDE SEQUENCE [LARGE SCALE GENOMIC DNA]</scope>
    <source>
        <strain evidence="2 3">DSM 21667</strain>
    </source>
</reference>
<gene>
    <name evidence="2" type="ORF">DFR29_102310</name>
</gene>
<feature type="chain" id="PRO_5020944655" evidence="1">
    <location>
        <begin position="40"/>
        <end position="419"/>
    </location>
</feature>
<keyword evidence="1" id="KW-0732">Signal</keyword>
<name>A0A4R6Z776_9GAMM</name>
<proteinExistence type="predicted"/>
<keyword evidence="3" id="KW-1185">Reference proteome</keyword>